<proteinExistence type="predicted"/>
<dbReference type="AlphaFoldDB" id="A0AA89BEF6"/>
<accession>A0AA89BEF6</accession>
<name>A0AA89BEF6_9ASTE</name>
<comment type="caution">
    <text evidence="2">The sequence shown here is derived from an EMBL/GenBank/DDBJ whole genome shotgun (WGS) entry which is preliminary data.</text>
</comment>
<evidence type="ECO:0000313" key="2">
    <source>
        <dbReference type="EMBL" id="KAK3033632.1"/>
    </source>
</evidence>
<dbReference type="EMBL" id="JAVXUP010000227">
    <property type="protein sequence ID" value="KAK3033632.1"/>
    <property type="molecule type" value="Genomic_DNA"/>
</dbReference>
<organism evidence="2 3">
    <name type="scientific">Escallonia herrerae</name>
    <dbReference type="NCBI Taxonomy" id="1293975"/>
    <lineage>
        <taxon>Eukaryota</taxon>
        <taxon>Viridiplantae</taxon>
        <taxon>Streptophyta</taxon>
        <taxon>Embryophyta</taxon>
        <taxon>Tracheophyta</taxon>
        <taxon>Spermatophyta</taxon>
        <taxon>Magnoliopsida</taxon>
        <taxon>eudicotyledons</taxon>
        <taxon>Gunneridae</taxon>
        <taxon>Pentapetalae</taxon>
        <taxon>asterids</taxon>
        <taxon>campanulids</taxon>
        <taxon>Escalloniales</taxon>
        <taxon>Escalloniaceae</taxon>
        <taxon>Escallonia</taxon>
    </lineage>
</organism>
<gene>
    <name evidence="2" type="ORF">RJ639_033757</name>
</gene>
<protein>
    <recommendedName>
        <fullName evidence="1">Ycf2 N-terminal domain-containing protein</fullName>
    </recommendedName>
</protein>
<dbReference type="InterPro" id="IPR056777">
    <property type="entry name" value="Ycf2_N"/>
</dbReference>
<sequence>MSAFREKIPIEVEGFFKQQGLDQLFNQIILSMFPISSQKTSELFLCKIMLNFICGNSTKISLLNVLRDNLIWLDNVLLVNKNKDRFLANPRCDIVPKDEPDMDSSNKISFLNKNLFFDLFHLFHDWNRGDRRYTTILNQKRDFKKWQIYSPYQ</sequence>
<dbReference type="Pfam" id="PF05695">
    <property type="entry name" value="Ycf2"/>
    <property type="match status" value="1"/>
</dbReference>
<feature type="domain" description="Ycf2 N-terminal" evidence="1">
    <location>
        <begin position="88"/>
        <end position="134"/>
    </location>
</feature>
<dbReference type="Proteomes" id="UP001188597">
    <property type="component" value="Unassembled WGS sequence"/>
</dbReference>
<reference evidence="2" key="1">
    <citation type="submission" date="2022-12" db="EMBL/GenBank/DDBJ databases">
        <title>Draft genome assemblies for two species of Escallonia (Escalloniales).</title>
        <authorList>
            <person name="Chanderbali A."/>
            <person name="Dervinis C."/>
            <person name="Anghel I."/>
            <person name="Soltis D."/>
            <person name="Soltis P."/>
            <person name="Zapata F."/>
        </authorList>
    </citation>
    <scope>NUCLEOTIDE SEQUENCE</scope>
    <source>
        <strain evidence="2">UCBG64.0493</strain>
        <tissue evidence="2">Leaf</tissue>
    </source>
</reference>
<evidence type="ECO:0000259" key="1">
    <source>
        <dbReference type="Pfam" id="PF05695"/>
    </source>
</evidence>
<keyword evidence="3" id="KW-1185">Reference proteome</keyword>
<evidence type="ECO:0000313" key="3">
    <source>
        <dbReference type="Proteomes" id="UP001188597"/>
    </source>
</evidence>